<protein>
    <submittedName>
        <fullName evidence="2">Uncharacterized protein</fullName>
    </submittedName>
</protein>
<name>A0A6A6FWK5_9PEZI</name>
<reference evidence="2" key="1">
    <citation type="journal article" date="2020" name="Stud. Mycol.">
        <title>101 Dothideomycetes genomes: a test case for predicting lifestyles and emergence of pathogens.</title>
        <authorList>
            <person name="Haridas S."/>
            <person name="Albert R."/>
            <person name="Binder M."/>
            <person name="Bloem J."/>
            <person name="Labutti K."/>
            <person name="Salamov A."/>
            <person name="Andreopoulos B."/>
            <person name="Baker S."/>
            <person name="Barry K."/>
            <person name="Bills G."/>
            <person name="Bluhm B."/>
            <person name="Cannon C."/>
            <person name="Castanera R."/>
            <person name="Culley D."/>
            <person name="Daum C."/>
            <person name="Ezra D."/>
            <person name="Gonzalez J."/>
            <person name="Henrissat B."/>
            <person name="Kuo A."/>
            <person name="Liang C."/>
            <person name="Lipzen A."/>
            <person name="Lutzoni F."/>
            <person name="Magnuson J."/>
            <person name="Mondo S."/>
            <person name="Nolan M."/>
            <person name="Ohm R."/>
            <person name="Pangilinan J."/>
            <person name="Park H.-J."/>
            <person name="Ramirez L."/>
            <person name="Alfaro M."/>
            <person name="Sun H."/>
            <person name="Tritt A."/>
            <person name="Yoshinaga Y."/>
            <person name="Zwiers L.-H."/>
            <person name="Turgeon B."/>
            <person name="Goodwin S."/>
            <person name="Spatafora J."/>
            <person name="Crous P."/>
            <person name="Grigoriev I."/>
        </authorList>
    </citation>
    <scope>NUCLEOTIDE SEQUENCE</scope>
    <source>
        <strain evidence="2">SCOH1-5</strain>
    </source>
</reference>
<gene>
    <name evidence="2" type="ORF">CERZMDRAFT_92417</name>
</gene>
<organism evidence="2 3">
    <name type="scientific">Cercospora zeae-maydis SCOH1-5</name>
    <dbReference type="NCBI Taxonomy" id="717836"/>
    <lineage>
        <taxon>Eukaryota</taxon>
        <taxon>Fungi</taxon>
        <taxon>Dikarya</taxon>
        <taxon>Ascomycota</taxon>
        <taxon>Pezizomycotina</taxon>
        <taxon>Dothideomycetes</taxon>
        <taxon>Dothideomycetidae</taxon>
        <taxon>Mycosphaerellales</taxon>
        <taxon>Mycosphaerellaceae</taxon>
        <taxon>Cercospora</taxon>
    </lineage>
</organism>
<dbReference type="AlphaFoldDB" id="A0A6A6FWK5"/>
<feature type="region of interest" description="Disordered" evidence="1">
    <location>
        <begin position="1"/>
        <end position="28"/>
    </location>
</feature>
<evidence type="ECO:0000256" key="1">
    <source>
        <dbReference type="SAM" id="MobiDB-lite"/>
    </source>
</evidence>
<evidence type="ECO:0000313" key="3">
    <source>
        <dbReference type="Proteomes" id="UP000799539"/>
    </source>
</evidence>
<evidence type="ECO:0000313" key="2">
    <source>
        <dbReference type="EMBL" id="KAF2217769.1"/>
    </source>
</evidence>
<feature type="compositionally biased region" description="Polar residues" evidence="1">
    <location>
        <begin position="8"/>
        <end position="23"/>
    </location>
</feature>
<dbReference type="EMBL" id="ML992662">
    <property type="protein sequence ID" value="KAF2217769.1"/>
    <property type="molecule type" value="Genomic_DNA"/>
</dbReference>
<proteinExistence type="predicted"/>
<dbReference type="Proteomes" id="UP000799539">
    <property type="component" value="Unassembled WGS sequence"/>
</dbReference>
<keyword evidence="3" id="KW-1185">Reference proteome</keyword>
<accession>A0A6A6FWK5</accession>
<sequence>MLMPQRSLDATETNAGINASNPSIAAGQRSAHRLNLWNWLREDASELCNLLSEAEQTCCGRTACISIGTAQSKTSASTEGESHEIDLNAADWGGLEEFFPELQHPNRRHASMEGH</sequence>